<feature type="region of interest" description="Disordered" evidence="1">
    <location>
        <begin position="1"/>
        <end position="76"/>
    </location>
</feature>
<reference evidence="2" key="5">
    <citation type="journal article" date="2021" name="G3 (Bethesda)">
        <title>Aegilops tauschii genome assembly Aet v5.0 features greater sequence contiguity and improved annotation.</title>
        <authorList>
            <person name="Wang L."/>
            <person name="Zhu T."/>
            <person name="Rodriguez J.C."/>
            <person name="Deal K.R."/>
            <person name="Dubcovsky J."/>
            <person name="McGuire P.E."/>
            <person name="Lux T."/>
            <person name="Spannagl M."/>
            <person name="Mayer K.F.X."/>
            <person name="Baldrich P."/>
            <person name="Meyers B.C."/>
            <person name="Huo N."/>
            <person name="Gu Y.Q."/>
            <person name="Zhou H."/>
            <person name="Devos K.M."/>
            <person name="Bennetzen J.L."/>
            <person name="Unver T."/>
            <person name="Budak H."/>
            <person name="Gulick P.J."/>
            <person name="Galiba G."/>
            <person name="Kalapos B."/>
            <person name="Nelson D.R."/>
            <person name="Li P."/>
            <person name="You F.M."/>
            <person name="Luo M.C."/>
            <person name="Dvorak J."/>
        </authorList>
    </citation>
    <scope>NUCLEOTIDE SEQUENCE [LARGE SCALE GENOMIC DNA]</scope>
    <source>
        <strain evidence="2">cv. AL8/78</strain>
    </source>
</reference>
<reference evidence="2" key="3">
    <citation type="journal article" date="2017" name="Nature">
        <title>Genome sequence of the progenitor of the wheat D genome Aegilops tauschii.</title>
        <authorList>
            <person name="Luo M.C."/>
            <person name="Gu Y.Q."/>
            <person name="Puiu D."/>
            <person name="Wang H."/>
            <person name="Twardziok S.O."/>
            <person name="Deal K.R."/>
            <person name="Huo N."/>
            <person name="Zhu T."/>
            <person name="Wang L."/>
            <person name="Wang Y."/>
            <person name="McGuire P.E."/>
            <person name="Liu S."/>
            <person name="Long H."/>
            <person name="Ramasamy R.K."/>
            <person name="Rodriguez J.C."/>
            <person name="Van S.L."/>
            <person name="Yuan L."/>
            <person name="Wang Z."/>
            <person name="Xia Z."/>
            <person name="Xiao L."/>
            <person name="Anderson O.D."/>
            <person name="Ouyang S."/>
            <person name="Liang Y."/>
            <person name="Zimin A.V."/>
            <person name="Pertea G."/>
            <person name="Qi P."/>
            <person name="Bennetzen J.L."/>
            <person name="Dai X."/>
            <person name="Dawson M.W."/>
            <person name="Muller H.G."/>
            <person name="Kugler K."/>
            <person name="Rivarola-Duarte L."/>
            <person name="Spannagl M."/>
            <person name="Mayer K.F.X."/>
            <person name="Lu F.H."/>
            <person name="Bevan M.W."/>
            <person name="Leroy P."/>
            <person name="Li P."/>
            <person name="You F.M."/>
            <person name="Sun Q."/>
            <person name="Liu Z."/>
            <person name="Lyons E."/>
            <person name="Wicker T."/>
            <person name="Salzberg S.L."/>
            <person name="Devos K.M."/>
            <person name="Dvorak J."/>
        </authorList>
    </citation>
    <scope>NUCLEOTIDE SEQUENCE [LARGE SCALE GENOMIC DNA]</scope>
    <source>
        <strain evidence="2">cv. AL8/78</strain>
    </source>
</reference>
<dbReference type="EnsemblPlants" id="AET5Gv21091300.1">
    <property type="protein sequence ID" value="AET5Gv21091300.1"/>
    <property type="gene ID" value="AET5Gv21091300"/>
</dbReference>
<sequence length="268" mass="27826">MPALMAKRASSERCAIRRELHRRRKLTVAPKGGIVKKSSTAASIQKKPSADEPAGPATTKPSSMPMPRPRAGVATSPASILQHAPVAVATKKQQLAVVAKGTGAAAKETAASVPLGQVAKRCTAPPRRSALIPAASKMRVSAVKRVSGVPSKSASPCPSDSSGADTTELSATAGAAYIKNMPTIPARPRSSSISVKKGMTVKVRTRAGMLPTGHCLVLWLAARVVSAAADDDGFLDVMYNGNFPRDDPSRTVRVAMDDVRSMPAVGES</sequence>
<name>A0A453M8M2_AEGTS</name>
<feature type="compositionally biased region" description="Low complexity" evidence="1">
    <location>
        <begin position="150"/>
        <end position="162"/>
    </location>
</feature>
<evidence type="ECO:0000313" key="2">
    <source>
        <dbReference type="EnsemblPlants" id="AET5Gv21091300.1"/>
    </source>
</evidence>
<protein>
    <submittedName>
        <fullName evidence="2">Uncharacterized protein</fullName>
    </submittedName>
</protein>
<dbReference type="STRING" id="200361.A0A453M8M2"/>
<evidence type="ECO:0000313" key="3">
    <source>
        <dbReference type="Proteomes" id="UP000015105"/>
    </source>
</evidence>
<dbReference type="InterPro" id="IPR021470">
    <property type="entry name" value="DUF3123"/>
</dbReference>
<keyword evidence="3" id="KW-1185">Reference proteome</keyword>
<proteinExistence type="predicted"/>
<evidence type="ECO:0000256" key="1">
    <source>
        <dbReference type="SAM" id="MobiDB-lite"/>
    </source>
</evidence>
<reference evidence="2" key="4">
    <citation type="submission" date="2019-03" db="UniProtKB">
        <authorList>
            <consortium name="EnsemblPlants"/>
        </authorList>
    </citation>
    <scope>IDENTIFICATION</scope>
</reference>
<organism evidence="2 3">
    <name type="scientific">Aegilops tauschii subsp. strangulata</name>
    <name type="common">Goatgrass</name>
    <dbReference type="NCBI Taxonomy" id="200361"/>
    <lineage>
        <taxon>Eukaryota</taxon>
        <taxon>Viridiplantae</taxon>
        <taxon>Streptophyta</taxon>
        <taxon>Embryophyta</taxon>
        <taxon>Tracheophyta</taxon>
        <taxon>Spermatophyta</taxon>
        <taxon>Magnoliopsida</taxon>
        <taxon>Liliopsida</taxon>
        <taxon>Poales</taxon>
        <taxon>Poaceae</taxon>
        <taxon>BOP clade</taxon>
        <taxon>Pooideae</taxon>
        <taxon>Triticodae</taxon>
        <taxon>Triticeae</taxon>
        <taxon>Triticinae</taxon>
        <taxon>Aegilops</taxon>
    </lineage>
</organism>
<reference evidence="3" key="1">
    <citation type="journal article" date="2014" name="Science">
        <title>Ancient hybridizations among the ancestral genomes of bread wheat.</title>
        <authorList>
            <consortium name="International Wheat Genome Sequencing Consortium,"/>
            <person name="Marcussen T."/>
            <person name="Sandve S.R."/>
            <person name="Heier L."/>
            <person name="Spannagl M."/>
            <person name="Pfeifer M."/>
            <person name="Jakobsen K.S."/>
            <person name="Wulff B.B."/>
            <person name="Steuernagel B."/>
            <person name="Mayer K.F."/>
            <person name="Olsen O.A."/>
        </authorList>
    </citation>
    <scope>NUCLEOTIDE SEQUENCE [LARGE SCALE GENOMIC DNA]</scope>
    <source>
        <strain evidence="3">cv. AL8/78</strain>
    </source>
</reference>
<accession>A0A453M8M2</accession>
<dbReference type="Proteomes" id="UP000015105">
    <property type="component" value="Chromosome 5D"/>
</dbReference>
<reference evidence="3" key="2">
    <citation type="journal article" date="2017" name="Nat. Plants">
        <title>The Aegilops tauschii genome reveals multiple impacts of transposons.</title>
        <authorList>
            <person name="Zhao G."/>
            <person name="Zou C."/>
            <person name="Li K."/>
            <person name="Wang K."/>
            <person name="Li T."/>
            <person name="Gao L."/>
            <person name="Zhang X."/>
            <person name="Wang H."/>
            <person name="Yang Z."/>
            <person name="Liu X."/>
            <person name="Jiang W."/>
            <person name="Mao L."/>
            <person name="Kong X."/>
            <person name="Jiao Y."/>
            <person name="Jia J."/>
        </authorList>
    </citation>
    <scope>NUCLEOTIDE SEQUENCE [LARGE SCALE GENOMIC DNA]</scope>
    <source>
        <strain evidence="3">cv. AL8/78</strain>
    </source>
</reference>
<dbReference type="Gramene" id="AET5Gv21091300.1">
    <property type="protein sequence ID" value="AET5Gv21091300.1"/>
    <property type="gene ID" value="AET5Gv21091300"/>
</dbReference>
<dbReference type="AlphaFoldDB" id="A0A453M8M2"/>
<dbReference type="Pfam" id="PF11321">
    <property type="entry name" value="DUF3123"/>
    <property type="match status" value="1"/>
</dbReference>
<feature type="compositionally biased region" description="Basic and acidic residues" evidence="1">
    <location>
        <begin position="9"/>
        <end position="18"/>
    </location>
</feature>
<feature type="region of interest" description="Disordered" evidence="1">
    <location>
        <begin position="147"/>
        <end position="166"/>
    </location>
</feature>